<dbReference type="InterPro" id="IPR036378">
    <property type="entry name" value="FAS1_dom_sf"/>
</dbReference>
<dbReference type="SMART" id="SM00554">
    <property type="entry name" value="FAS1"/>
    <property type="match status" value="1"/>
</dbReference>
<dbReference type="SUPFAM" id="SSF82153">
    <property type="entry name" value="FAS1 domain"/>
    <property type="match status" value="1"/>
</dbReference>
<reference evidence="3 4" key="1">
    <citation type="submission" date="2012-06" db="EMBL/GenBank/DDBJ databases">
        <title>Finished chromosome of genome of Crinalium epipsammum PCC 9333.</title>
        <authorList>
            <consortium name="US DOE Joint Genome Institute"/>
            <person name="Gugger M."/>
            <person name="Coursin T."/>
            <person name="Rippka R."/>
            <person name="Tandeau De Marsac N."/>
            <person name="Huntemann M."/>
            <person name="Wei C.-L."/>
            <person name="Han J."/>
            <person name="Detter J.C."/>
            <person name="Han C."/>
            <person name="Tapia R."/>
            <person name="Davenport K."/>
            <person name="Daligault H."/>
            <person name="Erkkila T."/>
            <person name="Gu W."/>
            <person name="Munk A.C.C."/>
            <person name="Teshima H."/>
            <person name="Xu Y."/>
            <person name="Chain P."/>
            <person name="Chen A."/>
            <person name="Krypides N."/>
            <person name="Mavromatis K."/>
            <person name="Markowitz V."/>
            <person name="Szeto E."/>
            <person name="Ivanova N."/>
            <person name="Mikhailova N."/>
            <person name="Ovchinnikova G."/>
            <person name="Pagani I."/>
            <person name="Pati A."/>
            <person name="Goodwin L."/>
            <person name="Peters L."/>
            <person name="Pitluck S."/>
            <person name="Woyke T."/>
            <person name="Kerfeld C."/>
        </authorList>
    </citation>
    <scope>NUCLEOTIDE SEQUENCE [LARGE SCALE GENOMIC DNA]</scope>
    <source>
        <strain evidence="3 4">PCC 9333</strain>
    </source>
</reference>
<dbReference type="FunFam" id="2.30.180.10:FF:000032">
    <property type="entry name" value="Fasciclin domain-containing protein, putative"/>
    <property type="match status" value="1"/>
</dbReference>
<accession>K9W2X5</accession>
<feature type="chain" id="PRO_5003937300" evidence="1">
    <location>
        <begin position="33"/>
        <end position="195"/>
    </location>
</feature>
<dbReference type="STRING" id="1173022.Cri9333_2946"/>
<dbReference type="Gene3D" id="2.30.180.10">
    <property type="entry name" value="FAS1 domain"/>
    <property type="match status" value="1"/>
</dbReference>
<dbReference type="GO" id="GO:0031012">
    <property type="term" value="C:extracellular matrix"/>
    <property type="evidence" value="ECO:0007669"/>
    <property type="project" value="TreeGrafter"/>
</dbReference>
<feature type="domain" description="FAS1" evidence="2">
    <location>
        <begin position="55"/>
        <end position="188"/>
    </location>
</feature>
<dbReference type="AlphaFoldDB" id="K9W2X5"/>
<organism evidence="3 4">
    <name type="scientific">Crinalium epipsammum PCC 9333</name>
    <dbReference type="NCBI Taxonomy" id="1173022"/>
    <lineage>
        <taxon>Bacteria</taxon>
        <taxon>Bacillati</taxon>
        <taxon>Cyanobacteriota</taxon>
        <taxon>Cyanophyceae</taxon>
        <taxon>Gomontiellales</taxon>
        <taxon>Gomontiellaceae</taxon>
        <taxon>Crinalium</taxon>
    </lineage>
</organism>
<dbReference type="eggNOG" id="COG2335">
    <property type="taxonomic scope" value="Bacteria"/>
</dbReference>
<proteinExistence type="predicted"/>
<gene>
    <name evidence="3" type="ORF">Cri9333_2946</name>
</gene>
<dbReference type="RefSeq" id="WP_015203893.1">
    <property type="nucleotide sequence ID" value="NC_019753.1"/>
</dbReference>
<evidence type="ECO:0000313" key="4">
    <source>
        <dbReference type="Proteomes" id="UP000010472"/>
    </source>
</evidence>
<name>K9W2X5_9CYAN</name>
<evidence type="ECO:0000313" key="3">
    <source>
        <dbReference type="EMBL" id="AFZ13785.1"/>
    </source>
</evidence>
<keyword evidence="4" id="KW-1185">Reference proteome</keyword>
<dbReference type="GO" id="GO:0007155">
    <property type="term" value="P:cell adhesion"/>
    <property type="evidence" value="ECO:0007669"/>
    <property type="project" value="TreeGrafter"/>
</dbReference>
<dbReference type="GO" id="GO:0030198">
    <property type="term" value="P:extracellular matrix organization"/>
    <property type="evidence" value="ECO:0007669"/>
    <property type="project" value="TreeGrafter"/>
</dbReference>
<dbReference type="KEGG" id="cep:Cri9333_2946"/>
<evidence type="ECO:0000256" key="1">
    <source>
        <dbReference type="SAM" id="SignalP"/>
    </source>
</evidence>
<dbReference type="GO" id="GO:0005615">
    <property type="term" value="C:extracellular space"/>
    <property type="evidence" value="ECO:0007669"/>
    <property type="project" value="TreeGrafter"/>
</dbReference>
<dbReference type="InterPro" id="IPR000782">
    <property type="entry name" value="FAS1_domain"/>
</dbReference>
<dbReference type="PANTHER" id="PTHR10900">
    <property type="entry name" value="PERIOSTIN-RELATED"/>
    <property type="match status" value="1"/>
</dbReference>
<protein>
    <submittedName>
        <fullName evidence="3">Beta-Ig-H3/fasciclin</fullName>
    </submittedName>
</protein>
<sequence>MLHYREFPLVKKLTKLVSLASLSVLITLPATAELTTNSTATQNTTLLAQANPVRNNIAVELETANDAFSTLARIVKAARLNDELATTGALTIFAPTDEAFAALPAGTLETLLLPENRDTLIKVLTYHIVPGKSTSFNTKSGRRRTLQGQSLTLSVAPRGGQIKVNSAKVILADIPARNGTIHGINQVLLPPDLLK</sequence>
<feature type="signal peptide" evidence="1">
    <location>
        <begin position="1"/>
        <end position="32"/>
    </location>
</feature>
<dbReference type="EMBL" id="CP003620">
    <property type="protein sequence ID" value="AFZ13785.1"/>
    <property type="molecule type" value="Genomic_DNA"/>
</dbReference>
<dbReference type="Proteomes" id="UP000010472">
    <property type="component" value="Chromosome"/>
</dbReference>
<dbReference type="InterPro" id="IPR050904">
    <property type="entry name" value="Adhesion/Biosynth-related"/>
</dbReference>
<dbReference type="OrthoDB" id="9800666at2"/>
<dbReference type="GO" id="GO:0050839">
    <property type="term" value="F:cell adhesion molecule binding"/>
    <property type="evidence" value="ECO:0007669"/>
    <property type="project" value="TreeGrafter"/>
</dbReference>
<evidence type="ECO:0000259" key="2">
    <source>
        <dbReference type="PROSITE" id="PS50213"/>
    </source>
</evidence>
<dbReference type="PROSITE" id="PS50213">
    <property type="entry name" value="FAS1"/>
    <property type="match status" value="1"/>
</dbReference>
<dbReference type="Pfam" id="PF02469">
    <property type="entry name" value="Fasciclin"/>
    <property type="match status" value="1"/>
</dbReference>
<dbReference type="PANTHER" id="PTHR10900:SF77">
    <property type="entry name" value="FI19380P1"/>
    <property type="match status" value="1"/>
</dbReference>
<dbReference type="HOGENOM" id="CLU_031281_4_0_3"/>
<keyword evidence="1" id="KW-0732">Signal</keyword>